<feature type="chain" id="PRO_5015528442" description="NodB homology domain-containing protein" evidence="1">
    <location>
        <begin position="23"/>
        <end position="293"/>
    </location>
</feature>
<dbReference type="InParanoid" id="A0A2S8SQJ8"/>
<proteinExistence type="predicted"/>
<dbReference type="AlphaFoldDB" id="A0A2S8SQJ8"/>
<dbReference type="Gene3D" id="3.20.20.370">
    <property type="entry name" value="Glycoside hydrolase/deacetylase"/>
    <property type="match status" value="1"/>
</dbReference>
<dbReference type="SUPFAM" id="SSF88713">
    <property type="entry name" value="Glycoside hydrolase/deacetylase"/>
    <property type="match status" value="1"/>
</dbReference>
<dbReference type="Proteomes" id="UP000237684">
    <property type="component" value="Unassembled WGS sequence"/>
</dbReference>
<dbReference type="Pfam" id="PF01522">
    <property type="entry name" value="Polysacc_deac_1"/>
    <property type="match status" value="1"/>
</dbReference>
<evidence type="ECO:0000259" key="2">
    <source>
        <dbReference type="Pfam" id="PF01522"/>
    </source>
</evidence>
<comment type="caution">
    <text evidence="3">The sequence shown here is derived from an EMBL/GenBank/DDBJ whole genome shotgun (WGS) entry which is preliminary data.</text>
</comment>
<keyword evidence="1" id="KW-0732">Signal</keyword>
<feature type="signal peptide" evidence="1">
    <location>
        <begin position="1"/>
        <end position="22"/>
    </location>
</feature>
<dbReference type="InterPro" id="IPR011330">
    <property type="entry name" value="Glyco_hydro/deAcase_b/a-brl"/>
</dbReference>
<dbReference type="GO" id="GO:0016810">
    <property type="term" value="F:hydrolase activity, acting on carbon-nitrogen (but not peptide) bonds"/>
    <property type="evidence" value="ECO:0007669"/>
    <property type="project" value="InterPro"/>
</dbReference>
<feature type="domain" description="NodB homology" evidence="2">
    <location>
        <begin position="164"/>
        <end position="225"/>
    </location>
</feature>
<dbReference type="EMBL" id="NIGF01000016">
    <property type="protein sequence ID" value="PQV63081.1"/>
    <property type="molecule type" value="Genomic_DNA"/>
</dbReference>
<gene>
    <name evidence="3" type="ORF">B1R32_11658</name>
</gene>
<keyword evidence="4" id="KW-1185">Reference proteome</keyword>
<evidence type="ECO:0000256" key="1">
    <source>
        <dbReference type="SAM" id="SignalP"/>
    </source>
</evidence>
<protein>
    <recommendedName>
        <fullName evidence="2">NodB homology domain-containing protein</fullName>
    </recommendedName>
</protein>
<name>A0A2S8SQJ8_9BACT</name>
<dbReference type="InterPro" id="IPR036249">
    <property type="entry name" value="Thioredoxin-like_sf"/>
</dbReference>
<dbReference type="SUPFAM" id="SSF52833">
    <property type="entry name" value="Thioredoxin-like"/>
    <property type="match status" value="1"/>
</dbReference>
<evidence type="ECO:0000313" key="4">
    <source>
        <dbReference type="Proteomes" id="UP000237684"/>
    </source>
</evidence>
<reference evidence="3 4" key="1">
    <citation type="journal article" date="2018" name="Syst. Appl. Microbiol.">
        <title>Abditibacterium utsteinense sp. nov., the first cultivated member of candidate phylum FBP, isolated from ice-free Antarctic soil samples.</title>
        <authorList>
            <person name="Tahon G."/>
            <person name="Tytgat B."/>
            <person name="Lebbe L."/>
            <person name="Carlier A."/>
            <person name="Willems A."/>
        </authorList>
    </citation>
    <scope>NUCLEOTIDE SEQUENCE [LARGE SCALE GENOMIC DNA]</scope>
    <source>
        <strain evidence="3 4">LMG 29911</strain>
    </source>
</reference>
<dbReference type="GO" id="GO:0005975">
    <property type="term" value="P:carbohydrate metabolic process"/>
    <property type="evidence" value="ECO:0007669"/>
    <property type="project" value="InterPro"/>
</dbReference>
<organism evidence="3 4">
    <name type="scientific">Abditibacterium utsteinense</name>
    <dbReference type="NCBI Taxonomy" id="1960156"/>
    <lineage>
        <taxon>Bacteria</taxon>
        <taxon>Pseudomonadati</taxon>
        <taxon>Abditibacteriota</taxon>
        <taxon>Abditibacteriia</taxon>
        <taxon>Abditibacteriales</taxon>
        <taxon>Abditibacteriaceae</taxon>
        <taxon>Abditibacterium</taxon>
    </lineage>
</organism>
<dbReference type="InterPro" id="IPR002509">
    <property type="entry name" value="NODB_dom"/>
</dbReference>
<evidence type="ECO:0000313" key="3">
    <source>
        <dbReference type="EMBL" id="PQV63081.1"/>
    </source>
</evidence>
<dbReference type="Gene3D" id="3.40.30.10">
    <property type="entry name" value="Glutaredoxin"/>
    <property type="match status" value="1"/>
</dbReference>
<sequence>MKNTFRIGLIIGTLFAARGANAAPLPGENLPNLELATAAGNTRRAWQPGHVTVISFCAFWCDTWKEQSRRLDSSRQALRGLPVDWTMISVDGRWSAKARDGAWSDVARNALLDTGSRWTHRLDVTSVPYTLVVDGAGKILFTAQGIARADQLRGAVRLGLSAAPTQSETVHLAFDDFPSKNSALDDALLDILRARGLKAIFYGSPARRASSAEIASRAAREGHVLKGAFNYSQANLVDPFDFKLVGENELLRRISGALKGGKTLVLRAGVRDTVQILPRLLSGIGARGIQIKP</sequence>
<accession>A0A2S8SQJ8</accession>